<organism evidence="1 2">
    <name type="scientific">Cryptotermes secundus</name>
    <dbReference type="NCBI Taxonomy" id="105785"/>
    <lineage>
        <taxon>Eukaryota</taxon>
        <taxon>Metazoa</taxon>
        <taxon>Ecdysozoa</taxon>
        <taxon>Arthropoda</taxon>
        <taxon>Hexapoda</taxon>
        <taxon>Insecta</taxon>
        <taxon>Pterygota</taxon>
        <taxon>Neoptera</taxon>
        <taxon>Polyneoptera</taxon>
        <taxon>Dictyoptera</taxon>
        <taxon>Blattodea</taxon>
        <taxon>Blattoidea</taxon>
        <taxon>Termitoidae</taxon>
        <taxon>Kalotermitidae</taxon>
        <taxon>Cryptotermitinae</taxon>
        <taxon>Cryptotermes</taxon>
    </lineage>
</organism>
<sequence>MSAAEIHCELYAVYGQNVTSEGIIRQWCRMFTDGRTDVHDEERNGRTSVVSDDLFKVLTKKFVKDEASQFQNFHVNFSRNDFAPSDYHLRTYLKNCLGSQRFSNNEELIEDVKTWLSSQAVDFFVTGIPNLLPDTSSSIPAVTT</sequence>
<evidence type="ECO:0000313" key="2">
    <source>
        <dbReference type="Proteomes" id="UP000235965"/>
    </source>
</evidence>
<reference evidence="1 2" key="1">
    <citation type="submission" date="2017-12" db="EMBL/GenBank/DDBJ databases">
        <title>Hemimetabolous genomes reveal molecular basis of termite eusociality.</title>
        <authorList>
            <person name="Harrison M.C."/>
            <person name="Jongepier E."/>
            <person name="Robertson H.M."/>
            <person name="Arning N."/>
            <person name="Bitard-Feildel T."/>
            <person name="Chao H."/>
            <person name="Childers C.P."/>
            <person name="Dinh H."/>
            <person name="Doddapaneni H."/>
            <person name="Dugan S."/>
            <person name="Gowin J."/>
            <person name="Greiner C."/>
            <person name="Han Y."/>
            <person name="Hu H."/>
            <person name="Hughes D.S.T."/>
            <person name="Huylmans A.-K."/>
            <person name="Kemena C."/>
            <person name="Kremer L.P.M."/>
            <person name="Lee S.L."/>
            <person name="Lopez-Ezquerra A."/>
            <person name="Mallet L."/>
            <person name="Monroy-Kuhn J.M."/>
            <person name="Moser A."/>
            <person name="Murali S.C."/>
            <person name="Muzny D.M."/>
            <person name="Otani S."/>
            <person name="Piulachs M.-D."/>
            <person name="Poelchau M."/>
            <person name="Qu J."/>
            <person name="Schaub F."/>
            <person name="Wada-Katsumata A."/>
            <person name="Worley K.C."/>
            <person name="Xie Q."/>
            <person name="Ylla G."/>
            <person name="Poulsen M."/>
            <person name="Gibbs R.A."/>
            <person name="Schal C."/>
            <person name="Richards S."/>
            <person name="Belles X."/>
            <person name="Korb J."/>
            <person name="Bornberg-Bauer E."/>
        </authorList>
    </citation>
    <scope>NUCLEOTIDE SEQUENCE [LARGE SCALE GENOMIC DNA]</scope>
    <source>
        <tissue evidence="1">Whole body</tissue>
    </source>
</reference>
<proteinExistence type="predicted"/>
<dbReference type="InterPro" id="IPR052709">
    <property type="entry name" value="Transposase-MT_Hybrid"/>
</dbReference>
<dbReference type="InterPro" id="IPR036397">
    <property type="entry name" value="RNaseH_sf"/>
</dbReference>
<dbReference type="AlphaFoldDB" id="A0A2J7PID3"/>
<name>A0A2J7PID3_9NEOP</name>
<dbReference type="Proteomes" id="UP000235965">
    <property type="component" value="Unassembled WGS sequence"/>
</dbReference>
<gene>
    <name evidence="1" type="ORF">B7P43_G04585</name>
</gene>
<dbReference type="InParanoid" id="A0A2J7PID3"/>
<dbReference type="EMBL" id="NEVH01025128">
    <property type="protein sequence ID" value="PNF16059.1"/>
    <property type="molecule type" value="Genomic_DNA"/>
</dbReference>
<accession>A0A2J7PID3</accession>
<dbReference type="PANTHER" id="PTHR46060:SF1">
    <property type="entry name" value="MARINER MOS1 TRANSPOSASE-LIKE PROTEIN"/>
    <property type="match status" value="1"/>
</dbReference>
<comment type="caution">
    <text evidence="1">The sequence shown here is derived from an EMBL/GenBank/DDBJ whole genome shotgun (WGS) entry which is preliminary data.</text>
</comment>
<protein>
    <recommendedName>
        <fullName evidence="3">Mos1 transposase HTH domain-containing protein</fullName>
    </recommendedName>
</protein>
<evidence type="ECO:0000313" key="1">
    <source>
        <dbReference type="EMBL" id="PNF16059.1"/>
    </source>
</evidence>
<dbReference type="Gene3D" id="3.30.420.10">
    <property type="entry name" value="Ribonuclease H-like superfamily/Ribonuclease H"/>
    <property type="match status" value="1"/>
</dbReference>
<dbReference type="GO" id="GO:0003676">
    <property type="term" value="F:nucleic acid binding"/>
    <property type="evidence" value="ECO:0007669"/>
    <property type="project" value="InterPro"/>
</dbReference>
<keyword evidence="2" id="KW-1185">Reference proteome</keyword>
<evidence type="ECO:0008006" key="3">
    <source>
        <dbReference type="Google" id="ProtNLM"/>
    </source>
</evidence>
<dbReference type="PANTHER" id="PTHR46060">
    <property type="entry name" value="MARINER MOS1 TRANSPOSASE-LIKE PROTEIN"/>
    <property type="match status" value="1"/>
</dbReference>